<organism evidence="2">
    <name type="scientific">Halomonas sp. H10-59</name>
    <dbReference type="NCBI Taxonomy" id="2950874"/>
    <lineage>
        <taxon>Bacteria</taxon>
        <taxon>Pseudomonadati</taxon>
        <taxon>Pseudomonadota</taxon>
        <taxon>Gammaproteobacteria</taxon>
        <taxon>Oceanospirillales</taxon>
        <taxon>Halomonadaceae</taxon>
        <taxon>Halomonas</taxon>
    </lineage>
</organism>
<feature type="transmembrane region" description="Helical" evidence="1">
    <location>
        <begin position="42"/>
        <end position="63"/>
    </location>
</feature>
<reference evidence="2" key="1">
    <citation type="submission" date="2022-06" db="EMBL/GenBank/DDBJ databases">
        <title>A novel DMS-producing enzyme.</title>
        <authorList>
            <person name="Zhang Y."/>
        </authorList>
    </citation>
    <scope>NUCLEOTIDE SEQUENCE</scope>
    <source>
        <strain evidence="2">H10-59</strain>
    </source>
</reference>
<keyword evidence="1" id="KW-0472">Membrane</keyword>
<dbReference type="EMBL" id="CP098828">
    <property type="protein sequence ID" value="XBO74488.1"/>
    <property type="molecule type" value="Genomic_DNA"/>
</dbReference>
<dbReference type="InterPro" id="IPR007445">
    <property type="entry name" value="PilO"/>
</dbReference>
<dbReference type="PANTHER" id="PTHR39555:SF1">
    <property type="entry name" value="TYPE IV PILUS INNER MEMBRANE COMPONENT PILO"/>
    <property type="match status" value="1"/>
</dbReference>
<dbReference type="AlphaFoldDB" id="A0AAU7KUQ3"/>
<sequence length="229" mass="25822">MNSEQGGDVSWRERWLDEWRRLKALDWRRLELSEAGRWPMSLRTLVAILAFVLALVAMVVGYLHPLSQRLVELQRQEREVVADFEGRARELAELDRLKRLLVDLDQRVSERRRMLPDGAAIPSLLEGIGQVAKRRGLSLEELELRPARPLELYVERPFDLRVRGDYHAIGGFVADLANLPRLVTLHDFSLSPVEGGLELHALAQTYSIGDGARVADSTPDAADALVEGS</sequence>
<dbReference type="InterPro" id="IPR014717">
    <property type="entry name" value="Transl_elong_EF1B/ribsomal_bS6"/>
</dbReference>
<keyword evidence="1" id="KW-1133">Transmembrane helix</keyword>
<dbReference type="PANTHER" id="PTHR39555">
    <property type="entry name" value="FIMBRIAL ASSEMBLY PROTEIN PILO-LIKE PROTEIN-RELATED"/>
    <property type="match status" value="1"/>
</dbReference>
<evidence type="ECO:0000256" key="1">
    <source>
        <dbReference type="SAM" id="Phobius"/>
    </source>
</evidence>
<accession>A0AAU7KUQ3</accession>
<keyword evidence="1" id="KW-0812">Transmembrane</keyword>
<dbReference type="Gene3D" id="3.30.70.60">
    <property type="match status" value="1"/>
</dbReference>
<protein>
    <submittedName>
        <fullName evidence="2">Type 4a pilus biogenesis protein PilO</fullName>
    </submittedName>
</protein>
<gene>
    <name evidence="2" type="ORF">NFG57_16965</name>
</gene>
<dbReference type="RefSeq" id="WP_348814831.1">
    <property type="nucleotide sequence ID" value="NZ_CP098828.1"/>
</dbReference>
<name>A0AAU7KUQ3_9GAMM</name>
<dbReference type="GO" id="GO:0043107">
    <property type="term" value="P:type IV pilus-dependent motility"/>
    <property type="evidence" value="ECO:0007669"/>
    <property type="project" value="InterPro"/>
</dbReference>
<dbReference type="Pfam" id="PF04350">
    <property type="entry name" value="PilO"/>
    <property type="match status" value="1"/>
</dbReference>
<dbReference type="GO" id="GO:0043683">
    <property type="term" value="P:type IV pilus assembly"/>
    <property type="evidence" value="ECO:0007669"/>
    <property type="project" value="InterPro"/>
</dbReference>
<evidence type="ECO:0000313" key="2">
    <source>
        <dbReference type="EMBL" id="XBO74488.1"/>
    </source>
</evidence>
<proteinExistence type="predicted"/>